<dbReference type="InParanoid" id="A0A4W3JGR5"/>
<reference evidence="3" key="4">
    <citation type="submission" date="2025-08" db="UniProtKB">
        <authorList>
            <consortium name="Ensembl"/>
        </authorList>
    </citation>
    <scope>IDENTIFICATION</scope>
</reference>
<feature type="region of interest" description="Disordered" evidence="1">
    <location>
        <begin position="529"/>
        <end position="554"/>
    </location>
</feature>
<evidence type="ECO:0000259" key="2">
    <source>
        <dbReference type="PROSITE" id="PS50003"/>
    </source>
</evidence>
<dbReference type="GeneTree" id="ENSGT00390000015386"/>
<feature type="region of interest" description="Disordered" evidence="1">
    <location>
        <begin position="246"/>
        <end position="279"/>
    </location>
</feature>
<keyword evidence="4" id="KW-1185">Reference proteome</keyword>
<feature type="compositionally biased region" description="Basic and acidic residues" evidence="1">
    <location>
        <begin position="541"/>
        <end position="553"/>
    </location>
</feature>
<name>A0A4W3JGR5_CALMI</name>
<dbReference type="PROSITE" id="PS50003">
    <property type="entry name" value="PH_DOMAIN"/>
    <property type="match status" value="1"/>
</dbReference>
<dbReference type="PANTHER" id="PTHR21636">
    <property type="entry name" value="PROTEIN DOK-7"/>
    <property type="match status" value="1"/>
</dbReference>
<feature type="domain" description="PH" evidence="2">
    <location>
        <begin position="4"/>
        <end position="109"/>
    </location>
</feature>
<feature type="region of interest" description="Disordered" evidence="1">
    <location>
        <begin position="709"/>
        <end position="738"/>
    </location>
</feature>
<reference evidence="4" key="1">
    <citation type="journal article" date="2006" name="Science">
        <title>Ancient noncoding elements conserved in the human genome.</title>
        <authorList>
            <person name="Venkatesh B."/>
            <person name="Kirkness E.F."/>
            <person name="Loh Y.H."/>
            <person name="Halpern A.L."/>
            <person name="Lee A.P."/>
            <person name="Johnson J."/>
            <person name="Dandona N."/>
            <person name="Viswanathan L.D."/>
            <person name="Tay A."/>
            <person name="Venter J.C."/>
            <person name="Strausberg R.L."/>
            <person name="Brenner S."/>
        </authorList>
    </citation>
    <scope>NUCLEOTIDE SEQUENCE [LARGE SCALE GENOMIC DNA]</scope>
</reference>
<dbReference type="CDD" id="cd13165">
    <property type="entry name" value="PTB_DOK7"/>
    <property type="match status" value="1"/>
</dbReference>
<accession>A0A4W3JGR5</accession>
<dbReference type="SMART" id="SM01244">
    <property type="entry name" value="IRS"/>
    <property type="match status" value="1"/>
</dbReference>
<dbReference type="InterPro" id="IPR002404">
    <property type="entry name" value="IRS_PTB"/>
</dbReference>
<evidence type="ECO:0000313" key="4">
    <source>
        <dbReference type="Proteomes" id="UP000314986"/>
    </source>
</evidence>
<dbReference type="Gene3D" id="2.30.29.30">
    <property type="entry name" value="Pleckstrin-homology domain (PH domain)/Phosphotyrosine-binding domain (PTB)"/>
    <property type="match status" value="2"/>
</dbReference>
<organism evidence="3 4">
    <name type="scientific">Callorhinchus milii</name>
    <name type="common">Ghost shark</name>
    <dbReference type="NCBI Taxonomy" id="7868"/>
    <lineage>
        <taxon>Eukaryota</taxon>
        <taxon>Metazoa</taxon>
        <taxon>Chordata</taxon>
        <taxon>Craniata</taxon>
        <taxon>Vertebrata</taxon>
        <taxon>Chondrichthyes</taxon>
        <taxon>Holocephali</taxon>
        <taxon>Chimaeriformes</taxon>
        <taxon>Callorhinchidae</taxon>
        <taxon>Callorhinchus</taxon>
    </lineage>
</organism>
<dbReference type="InterPro" id="IPR001849">
    <property type="entry name" value="PH_domain"/>
</dbReference>
<evidence type="ECO:0000313" key="3">
    <source>
        <dbReference type="Ensembl" id="ENSCMIP00000041602.1"/>
    </source>
</evidence>
<reference evidence="3" key="5">
    <citation type="submission" date="2025-09" db="UniProtKB">
        <authorList>
            <consortium name="Ensembl"/>
        </authorList>
    </citation>
    <scope>IDENTIFICATION</scope>
</reference>
<sequence>MTDSVVVEGQVRLKDGKKWKSRWMVLRKPSPVADCLLMLVFKDKSEKTKGHKERNSVTLEDICGLEPGLSLEGVNHVLAIICLGQTVLLGLDNKEIMCAWDIRIRYSLGEVHRFNVTVLPGTKLECGPATLHFCNNIFVLVRDVPPTIIGQWKLSDMRRYGAIPNGFVFEGGSRCGPWAGVFFLSCAEGEQISLLFDCIVRGISPTKGPFGLRPVLPDPNANPAYMEERITHEAQELEKRLSLLSHTSRQSSGGDDRSLSSSTESSDTSQSDSASIGSRLTIWPEQLSGSSLPEGHTPPAAKGLNPAEERLYAEVMRGSKAPLKPPRSRKLQEVGRQSSSDSGIATASHSSYSGSFSSYTGSLDIGPADEYGSVFSLPLNLPPEQGLCTCQHSETLRTTGSEYQVPSSARHLYDTPRSVLQAAGKEATAKAPVSSTLKDQIPAPQDIGDPKLLSPESQAKGKEGARDSSDEPCLDYVPRWSLPKPQGQIGSNVALPVGAGSTETCDVCSPHALFTACPICGGLRGTTISSPGGASSTPTVPDKKPKKKEERHKTGTGQTYEFMEALATDKQAEVEKGSGYEYMASCGHQKLLLEGEGPTGSLKLHKGQGTHLDVMGLKPKKEKGFLLSEDESSGSIEPKKLSGGVFVYPAEAPVADRPRCEGVTYVNIPVSPASKKQLHYMELELQEPSPAIRGASSSKYAQIDITATETAHKVGTQHAQNREERLQELEQKRKGALQ</sequence>
<feature type="region of interest" description="Disordered" evidence="1">
    <location>
        <begin position="423"/>
        <end position="478"/>
    </location>
</feature>
<reference evidence="4" key="3">
    <citation type="journal article" date="2014" name="Nature">
        <title>Elephant shark genome provides unique insights into gnathostome evolution.</title>
        <authorList>
            <consortium name="International Elephant Shark Genome Sequencing Consortium"/>
            <person name="Venkatesh B."/>
            <person name="Lee A.P."/>
            <person name="Ravi V."/>
            <person name="Maurya A.K."/>
            <person name="Lian M.M."/>
            <person name="Swann J.B."/>
            <person name="Ohta Y."/>
            <person name="Flajnik M.F."/>
            <person name="Sutoh Y."/>
            <person name="Kasahara M."/>
            <person name="Hoon S."/>
            <person name="Gangu V."/>
            <person name="Roy S.W."/>
            <person name="Irimia M."/>
            <person name="Korzh V."/>
            <person name="Kondrychyn I."/>
            <person name="Lim Z.W."/>
            <person name="Tay B.H."/>
            <person name="Tohari S."/>
            <person name="Kong K.W."/>
            <person name="Ho S."/>
            <person name="Lorente-Galdos B."/>
            <person name="Quilez J."/>
            <person name="Marques-Bonet T."/>
            <person name="Raney B.J."/>
            <person name="Ingham P.W."/>
            <person name="Tay A."/>
            <person name="Hillier L.W."/>
            <person name="Minx P."/>
            <person name="Boehm T."/>
            <person name="Wilson R.K."/>
            <person name="Brenner S."/>
            <person name="Warren W.C."/>
        </authorList>
    </citation>
    <scope>NUCLEOTIDE SEQUENCE [LARGE SCALE GENOMIC DNA]</scope>
</reference>
<dbReference type="AlphaFoldDB" id="A0A4W3JGR5"/>
<feature type="compositionally biased region" description="Basic and acidic residues" evidence="1">
    <location>
        <begin position="459"/>
        <end position="469"/>
    </location>
</feature>
<dbReference type="STRING" id="7868.ENSCMIP00000041602"/>
<dbReference type="SMART" id="SM00233">
    <property type="entry name" value="PH"/>
    <property type="match status" value="1"/>
</dbReference>
<dbReference type="Proteomes" id="UP000314986">
    <property type="component" value="Unassembled WGS sequence"/>
</dbReference>
<feature type="compositionally biased region" description="Basic and acidic residues" evidence="1">
    <location>
        <begin position="720"/>
        <end position="738"/>
    </location>
</feature>
<dbReference type="GO" id="GO:0007528">
    <property type="term" value="P:neuromuscular junction development"/>
    <property type="evidence" value="ECO:0007669"/>
    <property type="project" value="TreeGrafter"/>
</dbReference>
<dbReference type="PANTHER" id="PTHR21636:SF2">
    <property type="entry name" value="PROTEIN DOK-7"/>
    <property type="match status" value="1"/>
</dbReference>
<protein>
    <submittedName>
        <fullName evidence="3">Docking protein 7</fullName>
    </submittedName>
</protein>
<dbReference type="Ensembl" id="ENSCMIT00000042195.1">
    <property type="protein sequence ID" value="ENSCMIP00000041602.1"/>
    <property type="gene ID" value="ENSCMIG00000017343.1"/>
</dbReference>
<reference evidence="4" key="2">
    <citation type="journal article" date="2007" name="PLoS Biol.">
        <title>Survey sequencing and comparative analysis of the elephant shark (Callorhinchus milii) genome.</title>
        <authorList>
            <person name="Venkatesh B."/>
            <person name="Kirkness E.F."/>
            <person name="Loh Y.H."/>
            <person name="Halpern A.L."/>
            <person name="Lee A.P."/>
            <person name="Johnson J."/>
            <person name="Dandona N."/>
            <person name="Viswanathan L.D."/>
            <person name="Tay A."/>
            <person name="Venter J.C."/>
            <person name="Strausberg R.L."/>
            <person name="Brenner S."/>
        </authorList>
    </citation>
    <scope>NUCLEOTIDE SEQUENCE [LARGE SCALE GENOMIC DNA]</scope>
</reference>
<feature type="region of interest" description="Disordered" evidence="1">
    <location>
        <begin position="286"/>
        <end position="305"/>
    </location>
</feature>
<feature type="compositionally biased region" description="Low complexity" evidence="1">
    <location>
        <begin position="248"/>
        <end position="278"/>
    </location>
</feature>
<dbReference type="InterPro" id="IPR037748">
    <property type="entry name" value="Dok-7_PTB"/>
</dbReference>
<proteinExistence type="predicted"/>
<evidence type="ECO:0000256" key="1">
    <source>
        <dbReference type="SAM" id="MobiDB-lite"/>
    </source>
</evidence>
<dbReference type="GO" id="GO:0019901">
    <property type="term" value="F:protein kinase binding"/>
    <property type="evidence" value="ECO:0007669"/>
    <property type="project" value="InterPro"/>
</dbReference>
<feature type="region of interest" description="Disordered" evidence="1">
    <location>
        <begin position="317"/>
        <end position="353"/>
    </location>
</feature>
<dbReference type="Pfam" id="PF02174">
    <property type="entry name" value="IRS"/>
    <property type="match status" value="1"/>
</dbReference>
<dbReference type="InterPro" id="IPR037746">
    <property type="entry name" value="Dok-7"/>
</dbReference>
<feature type="compositionally biased region" description="Polar residues" evidence="1">
    <location>
        <begin position="529"/>
        <end position="539"/>
    </location>
</feature>
<dbReference type="SUPFAM" id="SSF50729">
    <property type="entry name" value="PH domain-like"/>
    <property type="match status" value="2"/>
</dbReference>
<dbReference type="InterPro" id="IPR011993">
    <property type="entry name" value="PH-like_dom_sf"/>
</dbReference>